<reference evidence="2 3" key="1">
    <citation type="submission" date="2024-04" db="EMBL/GenBank/DDBJ databases">
        <title>Phyllosticta paracitricarpa is synonymous to the EU quarantine fungus P. citricarpa based on phylogenomic analyses.</title>
        <authorList>
            <consortium name="Lawrence Berkeley National Laboratory"/>
            <person name="Van Ingen-Buijs V.A."/>
            <person name="Van Westerhoven A.C."/>
            <person name="Haridas S."/>
            <person name="Skiadas P."/>
            <person name="Martin F."/>
            <person name="Groenewald J.Z."/>
            <person name="Crous P.W."/>
            <person name="Seidl M.F."/>
        </authorList>
    </citation>
    <scope>NUCLEOTIDE SEQUENCE [LARGE SCALE GENOMIC DNA]</scope>
    <source>
        <strain evidence="2 3">CBS 122670</strain>
    </source>
</reference>
<accession>A0ABR1MNI5</accession>
<feature type="region of interest" description="Disordered" evidence="1">
    <location>
        <begin position="177"/>
        <end position="199"/>
    </location>
</feature>
<proteinExistence type="predicted"/>
<comment type="caution">
    <text evidence="2">The sequence shown here is derived from an EMBL/GenBank/DDBJ whole genome shotgun (WGS) entry which is preliminary data.</text>
</comment>
<sequence length="660" mass="71880">MASEAQDPVSAALERLPAHLDDVEQDPSHPLDTTLFDTLLPFISPQLRLDQATIQSLVQQLARLLPQLQQDPAPVIQLLTKLIEPFDFDSIRSLQPPVDFSAGLDLAALPFHTLALSLLEKAIFSSRHAEFIASTPDIVSRLIQLWLATEDIGVADRAGHILFKLLQVDKDPADVLGIDSAPDANSGGHGDPTATVPSPGATASYGTGFMWKRVFGDKDVYSLFFALCGAEGPRSQSPPPSRSRKTVAQARLMTWLPKVGTLSWSAISHSHHPDIEESFGLKSTGLLDFVSLHAVDYDGDVLMHISLMDFFSDLLKSCNQPSKSIASHHESIALEYLKSTGLHGRTLSYYIDPRSHPTFEVSYLYRPAANYLATYASTYPSDFETAEATRNGVLHRMMDVLKSVKTTQWAHGESPIHDLHVLSSLPRATIFPESESIWESCPLSLVPLNRHTNADALRTLATIFHGPDISEEITFPVPVATPNSSATSPARIEAESTAARTLYYLYTNENSSFASEIAQCADTLALKETALAALDFVKAVATANWSTTASSAISVPSEFPSHGLACILRAGNPILPCLLRPAPRFTNIVGGRGDAETTAYQVQARKFDTLKTIMRRLEQSADGDAVPGRGSYLDMIRERVAQGLWGRDGDVGGRIATLEM</sequence>
<name>A0ABR1MNI5_9PEZI</name>
<gene>
    <name evidence="2" type="ORF">IWX46DRAFT_222386</name>
</gene>
<keyword evidence="3" id="KW-1185">Reference proteome</keyword>
<protein>
    <submittedName>
        <fullName evidence="2">Uncharacterized protein</fullName>
    </submittedName>
</protein>
<dbReference type="Gene3D" id="1.25.10.50">
    <property type="match status" value="1"/>
</dbReference>
<organism evidence="2 3">
    <name type="scientific">Phyllosticta citricarpa</name>
    <dbReference type="NCBI Taxonomy" id="55181"/>
    <lineage>
        <taxon>Eukaryota</taxon>
        <taxon>Fungi</taxon>
        <taxon>Dikarya</taxon>
        <taxon>Ascomycota</taxon>
        <taxon>Pezizomycotina</taxon>
        <taxon>Dothideomycetes</taxon>
        <taxon>Dothideomycetes incertae sedis</taxon>
        <taxon>Botryosphaeriales</taxon>
        <taxon>Phyllostictaceae</taxon>
        <taxon>Phyllosticta</taxon>
    </lineage>
</organism>
<dbReference type="EMBL" id="JBBPDW010000003">
    <property type="protein sequence ID" value="KAK7554635.1"/>
    <property type="molecule type" value="Genomic_DNA"/>
</dbReference>
<dbReference type="Proteomes" id="UP001365128">
    <property type="component" value="Unassembled WGS sequence"/>
</dbReference>
<evidence type="ECO:0000313" key="3">
    <source>
        <dbReference type="Proteomes" id="UP001365128"/>
    </source>
</evidence>
<evidence type="ECO:0000256" key="1">
    <source>
        <dbReference type="SAM" id="MobiDB-lite"/>
    </source>
</evidence>
<evidence type="ECO:0000313" key="2">
    <source>
        <dbReference type="EMBL" id="KAK7554635.1"/>
    </source>
</evidence>